<dbReference type="Proteomes" id="UP000295060">
    <property type="component" value="Unassembled WGS sequence"/>
</dbReference>
<keyword evidence="2" id="KW-1185">Reference proteome</keyword>
<evidence type="ECO:0000313" key="2">
    <source>
        <dbReference type="Proteomes" id="UP000295060"/>
    </source>
</evidence>
<name>A0ABY2F973_9ACTN</name>
<proteinExistence type="predicted"/>
<sequence>MRLYLVTAEERWFTYEPIGPADVLSMGAGSNE</sequence>
<evidence type="ECO:0008006" key="3">
    <source>
        <dbReference type="Google" id="ProtNLM"/>
    </source>
</evidence>
<dbReference type="EMBL" id="SODU01000003">
    <property type="protein sequence ID" value="TDW87124.1"/>
    <property type="molecule type" value="Genomic_DNA"/>
</dbReference>
<accession>A0ABY2F973</accession>
<gene>
    <name evidence="1" type="ORF">EV137_5196</name>
</gene>
<protein>
    <recommendedName>
        <fullName evidence="3">MBL fold metallo-hydrolase</fullName>
    </recommendedName>
</protein>
<comment type="caution">
    <text evidence="1">The sequence shown here is derived from an EMBL/GenBank/DDBJ whole genome shotgun (WGS) entry which is preliminary data.</text>
</comment>
<reference evidence="1 2" key="1">
    <citation type="submission" date="2019-03" db="EMBL/GenBank/DDBJ databases">
        <title>Genomic Encyclopedia of Type Strains, Phase III (KMG-III): the genomes of soil and plant-associated and newly described type strains.</title>
        <authorList>
            <person name="Whitman W."/>
        </authorList>
    </citation>
    <scope>NUCLEOTIDE SEQUENCE [LARGE SCALE GENOMIC DNA]</scope>
    <source>
        <strain evidence="1 2">VKMAc-2574</strain>
    </source>
</reference>
<organism evidence="1 2">
    <name type="scientific">Kribbella pratensis</name>
    <dbReference type="NCBI Taxonomy" id="2512112"/>
    <lineage>
        <taxon>Bacteria</taxon>
        <taxon>Bacillati</taxon>
        <taxon>Actinomycetota</taxon>
        <taxon>Actinomycetes</taxon>
        <taxon>Propionibacteriales</taxon>
        <taxon>Kribbellaceae</taxon>
        <taxon>Kribbella</taxon>
    </lineage>
</organism>
<evidence type="ECO:0000313" key="1">
    <source>
        <dbReference type="EMBL" id="TDW87124.1"/>
    </source>
</evidence>